<sequence>MGSGAIKYGAVGLKQDWQTRLGYPSQRYTTQWDELPIAKT</sequence>
<gene>
    <name evidence="2" type="ORF">C7B82_01795</name>
</gene>
<organism evidence="2 3">
    <name type="scientific">Stenomitos frigidus ULC18</name>
    <dbReference type="NCBI Taxonomy" id="2107698"/>
    <lineage>
        <taxon>Bacteria</taxon>
        <taxon>Bacillati</taxon>
        <taxon>Cyanobacteriota</taxon>
        <taxon>Cyanophyceae</taxon>
        <taxon>Leptolyngbyales</taxon>
        <taxon>Leptolyngbyaceae</taxon>
        <taxon>Stenomitos</taxon>
    </lineage>
</organism>
<protein>
    <recommendedName>
        <fullName evidence="1">DUF4113 domain-containing protein</fullName>
    </recommendedName>
</protein>
<evidence type="ECO:0000313" key="2">
    <source>
        <dbReference type="EMBL" id="PSB34926.1"/>
    </source>
</evidence>
<evidence type="ECO:0000313" key="3">
    <source>
        <dbReference type="Proteomes" id="UP000239576"/>
    </source>
</evidence>
<keyword evidence="3" id="KW-1185">Reference proteome</keyword>
<feature type="domain" description="DUF4113" evidence="1">
    <location>
        <begin position="1"/>
        <end position="37"/>
    </location>
</feature>
<dbReference type="Pfam" id="PF13438">
    <property type="entry name" value="DUF4113"/>
    <property type="match status" value="1"/>
</dbReference>
<dbReference type="AlphaFoldDB" id="A0A2T1EQB5"/>
<dbReference type="EMBL" id="PVWK01000011">
    <property type="protein sequence ID" value="PSB34926.1"/>
    <property type="molecule type" value="Genomic_DNA"/>
</dbReference>
<accession>A0A2T1EQB5</accession>
<dbReference type="Proteomes" id="UP000239576">
    <property type="component" value="Unassembled WGS sequence"/>
</dbReference>
<name>A0A2T1EQB5_9CYAN</name>
<evidence type="ECO:0000259" key="1">
    <source>
        <dbReference type="Pfam" id="PF13438"/>
    </source>
</evidence>
<reference evidence="3" key="1">
    <citation type="submission" date="2018-02" db="EMBL/GenBank/DDBJ databases">
        <authorList>
            <person name="Moore K."/>
            <person name="Momper L."/>
        </authorList>
    </citation>
    <scope>NUCLEOTIDE SEQUENCE [LARGE SCALE GENOMIC DNA]</scope>
    <source>
        <strain evidence="3">ULC18</strain>
    </source>
</reference>
<comment type="caution">
    <text evidence="2">The sequence shown here is derived from an EMBL/GenBank/DDBJ whole genome shotgun (WGS) entry which is preliminary data.</text>
</comment>
<reference evidence="2 3" key="2">
    <citation type="submission" date="2018-03" db="EMBL/GenBank/DDBJ databases">
        <title>The ancient ancestry and fast evolution of plastids.</title>
        <authorList>
            <person name="Moore K.R."/>
            <person name="Magnabosco C."/>
            <person name="Momper L."/>
            <person name="Gold D.A."/>
            <person name="Bosak T."/>
            <person name="Fournier G.P."/>
        </authorList>
    </citation>
    <scope>NUCLEOTIDE SEQUENCE [LARGE SCALE GENOMIC DNA]</scope>
    <source>
        <strain evidence="2 3">ULC18</strain>
    </source>
</reference>
<proteinExistence type="predicted"/>
<dbReference type="InterPro" id="IPR025188">
    <property type="entry name" value="DUF4113"/>
</dbReference>